<comment type="caution">
    <text evidence="2">The sequence shown here is derived from an EMBL/GenBank/DDBJ whole genome shotgun (WGS) entry which is preliminary data.</text>
</comment>
<dbReference type="Pfam" id="PF14864">
    <property type="entry name" value="Alkyl_sulf_C"/>
    <property type="match status" value="1"/>
</dbReference>
<organism evidence="2 3">
    <name type="scientific">Candidatus Mycolicibacterium alkanivorans</name>
    <dbReference type="NCBI Taxonomy" id="2954114"/>
    <lineage>
        <taxon>Bacteria</taxon>
        <taxon>Bacillati</taxon>
        <taxon>Actinomycetota</taxon>
        <taxon>Actinomycetes</taxon>
        <taxon>Mycobacteriales</taxon>
        <taxon>Mycobacteriaceae</taxon>
        <taxon>Mycolicibacterium</taxon>
    </lineage>
</organism>
<dbReference type="Proteomes" id="UP001139068">
    <property type="component" value="Unassembled WGS sequence"/>
</dbReference>
<reference evidence="2" key="1">
    <citation type="journal article" date="2022" name="ISME J.">
        <title>Identification of active gaseous-alkane degraders at natural gas seeps.</title>
        <authorList>
            <person name="Farhan Ul Haque M."/>
            <person name="Hernandez M."/>
            <person name="Crombie A.T."/>
            <person name="Murrell J.C."/>
        </authorList>
    </citation>
    <scope>NUCLEOTIDE SEQUENCE</scope>
    <source>
        <strain evidence="2">ANDR5</strain>
    </source>
</reference>
<sequence length="62" mass="6939">MPGADVTVTTTKATLDDVRLGEKTLDQARSDRSISFKGNEAKFDEFLGLLVDYPFWFNIVTP</sequence>
<dbReference type="InterPro" id="IPR036527">
    <property type="entry name" value="SCP2_sterol-bd_dom_sf"/>
</dbReference>
<dbReference type="InterPro" id="IPR029229">
    <property type="entry name" value="Alkyl_sulf_C"/>
</dbReference>
<dbReference type="EMBL" id="JAIVFL010000001">
    <property type="protein sequence ID" value="MCI4675333.1"/>
    <property type="molecule type" value="Genomic_DNA"/>
</dbReference>
<proteinExistence type="predicted"/>
<evidence type="ECO:0000313" key="3">
    <source>
        <dbReference type="Proteomes" id="UP001139068"/>
    </source>
</evidence>
<evidence type="ECO:0000259" key="1">
    <source>
        <dbReference type="Pfam" id="PF14864"/>
    </source>
</evidence>
<dbReference type="Gene3D" id="3.30.1050.10">
    <property type="entry name" value="SCP2 sterol-binding domain"/>
    <property type="match status" value="1"/>
</dbReference>
<name>A0ABS9YX49_9MYCO</name>
<accession>A0ABS9YX49</accession>
<keyword evidence="3" id="KW-1185">Reference proteome</keyword>
<dbReference type="SUPFAM" id="SSF55718">
    <property type="entry name" value="SCP-like"/>
    <property type="match status" value="1"/>
</dbReference>
<feature type="domain" description="Alkyl sulfatase C-terminal" evidence="1">
    <location>
        <begin position="3"/>
        <end position="62"/>
    </location>
</feature>
<evidence type="ECO:0000313" key="2">
    <source>
        <dbReference type="EMBL" id="MCI4675333.1"/>
    </source>
</evidence>
<gene>
    <name evidence="2" type="ORF">K9U37_10740</name>
</gene>
<dbReference type="RefSeq" id="WP_243073318.1">
    <property type="nucleotide sequence ID" value="NZ_JAIVFL010000001.1"/>
</dbReference>
<protein>
    <recommendedName>
        <fullName evidence="1">Alkyl sulfatase C-terminal domain-containing protein</fullName>
    </recommendedName>
</protein>